<feature type="compositionally biased region" description="Basic and acidic residues" evidence="5">
    <location>
        <begin position="291"/>
        <end position="313"/>
    </location>
</feature>
<dbReference type="Gene3D" id="1.10.10.10">
    <property type="entry name" value="Winged helix-like DNA-binding domain superfamily/Winged helix DNA-binding domain"/>
    <property type="match status" value="1"/>
</dbReference>
<dbReference type="PANTHER" id="PTHR30537">
    <property type="entry name" value="HTH-TYPE TRANSCRIPTIONAL REGULATOR"/>
    <property type="match status" value="1"/>
</dbReference>
<dbReference type="PROSITE" id="PS50931">
    <property type="entry name" value="HTH_LYSR"/>
    <property type="match status" value="1"/>
</dbReference>
<keyword evidence="8" id="KW-1185">Reference proteome</keyword>
<dbReference type="InterPro" id="IPR036388">
    <property type="entry name" value="WH-like_DNA-bd_sf"/>
</dbReference>
<dbReference type="SUPFAM" id="SSF46785">
    <property type="entry name" value="Winged helix' DNA-binding domain"/>
    <property type="match status" value="1"/>
</dbReference>
<keyword evidence="2" id="KW-0805">Transcription regulation</keyword>
<feature type="region of interest" description="Disordered" evidence="5">
    <location>
        <begin position="290"/>
        <end position="313"/>
    </location>
</feature>
<accession>A0ABQ4V410</accession>
<dbReference type="InterPro" id="IPR000847">
    <property type="entry name" value="LysR_HTH_N"/>
</dbReference>
<reference evidence="7" key="1">
    <citation type="journal article" date="2021" name="Front. Microbiol.">
        <title>Comprehensive Comparative Genomics and Phenotyping of Methylobacterium Species.</title>
        <authorList>
            <person name="Alessa O."/>
            <person name="Ogura Y."/>
            <person name="Fujitani Y."/>
            <person name="Takami H."/>
            <person name="Hayashi T."/>
            <person name="Sahin N."/>
            <person name="Tani A."/>
        </authorList>
    </citation>
    <scope>NUCLEOTIDE SEQUENCE</scope>
    <source>
        <strain evidence="7">DSM 14458</strain>
    </source>
</reference>
<evidence type="ECO:0000256" key="3">
    <source>
        <dbReference type="ARBA" id="ARBA00023125"/>
    </source>
</evidence>
<feature type="domain" description="HTH lysR-type" evidence="6">
    <location>
        <begin position="3"/>
        <end position="60"/>
    </location>
</feature>
<evidence type="ECO:0000256" key="5">
    <source>
        <dbReference type="SAM" id="MobiDB-lite"/>
    </source>
</evidence>
<evidence type="ECO:0000313" key="7">
    <source>
        <dbReference type="EMBL" id="GJE77942.1"/>
    </source>
</evidence>
<organism evidence="7 8">
    <name type="scientific">Methylorubrum suomiense</name>
    <dbReference type="NCBI Taxonomy" id="144191"/>
    <lineage>
        <taxon>Bacteria</taxon>
        <taxon>Pseudomonadati</taxon>
        <taxon>Pseudomonadota</taxon>
        <taxon>Alphaproteobacteria</taxon>
        <taxon>Hyphomicrobiales</taxon>
        <taxon>Methylobacteriaceae</taxon>
        <taxon>Methylorubrum</taxon>
    </lineage>
</organism>
<gene>
    <name evidence="7" type="ORF">BGCPKDLD_4551</name>
</gene>
<name>A0ABQ4V410_9HYPH</name>
<reference evidence="7" key="2">
    <citation type="submission" date="2021-08" db="EMBL/GenBank/DDBJ databases">
        <authorList>
            <person name="Tani A."/>
            <person name="Ola A."/>
            <person name="Ogura Y."/>
            <person name="Katsura K."/>
            <person name="Hayashi T."/>
        </authorList>
    </citation>
    <scope>NUCLEOTIDE SEQUENCE</scope>
    <source>
        <strain evidence="7">DSM 14458</strain>
    </source>
</reference>
<dbReference type="CDD" id="cd08422">
    <property type="entry name" value="PBP2_CrgA_like"/>
    <property type="match status" value="1"/>
</dbReference>
<evidence type="ECO:0000256" key="2">
    <source>
        <dbReference type="ARBA" id="ARBA00023015"/>
    </source>
</evidence>
<dbReference type="Pfam" id="PF03466">
    <property type="entry name" value="LysR_substrate"/>
    <property type="match status" value="1"/>
</dbReference>
<dbReference type="SUPFAM" id="SSF53850">
    <property type="entry name" value="Periplasmic binding protein-like II"/>
    <property type="match status" value="1"/>
</dbReference>
<dbReference type="InterPro" id="IPR036390">
    <property type="entry name" value="WH_DNA-bd_sf"/>
</dbReference>
<dbReference type="InterPro" id="IPR005119">
    <property type="entry name" value="LysR_subst-bd"/>
</dbReference>
<evidence type="ECO:0000313" key="8">
    <source>
        <dbReference type="Proteomes" id="UP001055093"/>
    </source>
</evidence>
<keyword evidence="3" id="KW-0238">DNA-binding</keyword>
<dbReference type="InterPro" id="IPR058163">
    <property type="entry name" value="LysR-type_TF_proteobact-type"/>
</dbReference>
<protein>
    <recommendedName>
        <fullName evidence="6">HTH lysR-type domain-containing protein</fullName>
    </recommendedName>
</protein>
<dbReference type="EMBL" id="BPRE01000018">
    <property type="protein sequence ID" value="GJE77942.1"/>
    <property type="molecule type" value="Genomic_DNA"/>
</dbReference>
<dbReference type="PRINTS" id="PR00039">
    <property type="entry name" value="HTHLYSR"/>
</dbReference>
<keyword evidence="4" id="KW-0804">Transcription</keyword>
<dbReference type="PANTHER" id="PTHR30537:SF5">
    <property type="entry name" value="HTH-TYPE TRANSCRIPTIONAL ACTIVATOR TTDR-RELATED"/>
    <property type="match status" value="1"/>
</dbReference>
<dbReference type="Proteomes" id="UP001055093">
    <property type="component" value="Unassembled WGS sequence"/>
</dbReference>
<dbReference type="Pfam" id="PF00126">
    <property type="entry name" value="HTH_1"/>
    <property type="match status" value="1"/>
</dbReference>
<evidence type="ECO:0000256" key="4">
    <source>
        <dbReference type="ARBA" id="ARBA00023163"/>
    </source>
</evidence>
<proteinExistence type="inferred from homology"/>
<evidence type="ECO:0000259" key="6">
    <source>
        <dbReference type="PROSITE" id="PS50931"/>
    </source>
</evidence>
<comment type="similarity">
    <text evidence="1">Belongs to the LysR transcriptional regulatory family.</text>
</comment>
<comment type="caution">
    <text evidence="7">The sequence shown here is derived from an EMBL/GenBank/DDBJ whole genome shotgun (WGS) entry which is preliminary data.</text>
</comment>
<dbReference type="RefSeq" id="WP_137831393.1">
    <property type="nucleotide sequence ID" value="NZ_BPRE01000018.1"/>
</dbReference>
<dbReference type="Gene3D" id="3.40.190.290">
    <property type="match status" value="1"/>
</dbReference>
<sequence length="313" mass="33119">MLDRVTGMQVFVRVAALGSFSAAGRALGLSQTGVTKHVAALEARLGARLLHRTTRRLTLTEAGRTYLEACERILAEIAEAEAGIGAEALEARGTLRLNVPLSFGVRRIAPALAAFCAAHPAVTVELGLNDRRVDLIEEGWDLAVRIGPLADSSLIARPLAPCRLALCAAPTYLARHGLPRRPADLGRHNCLGYTLAAEGHWTFDGTPVPVTGTLRASNGAALVAAAIEGLGLIYQPTFLVADALRAGTLVALDLGALPVLPIHALMPPGRRPAKTRVFLAALTQLFAGEPDWDRDLPEPVRGESDQTRRTGPG</sequence>
<evidence type="ECO:0000256" key="1">
    <source>
        <dbReference type="ARBA" id="ARBA00009437"/>
    </source>
</evidence>